<organism evidence="4 5">
    <name type="scientific">Segatella oris</name>
    <dbReference type="NCBI Taxonomy" id="28135"/>
    <lineage>
        <taxon>Bacteria</taxon>
        <taxon>Pseudomonadati</taxon>
        <taxon>Bacteroidota</taxon>
        <taxon>Bacteroidia</taxon>
        <taxon>Bacteroidales</taxon>
        <taxon>Prevotellaceae</taxon>
        <taxon>Segatella</taxon>
    </lineage>
</organism>
<dbReference type="InterPro" id="IPR043171">
    <property type="entry name" value="Ap4A_phos1/2-like"/>
</dbReference>
<keyword evidence="4" id="KW-0808">Transferase</keyword>
<dbReference type="Pfam" id="PF16269">
    <property type="entry name" value="DUF4922"/>
    <property type="match status" value="1"/>
</dbReference>
<dbReference type="PANTHER" id="PTHR43685:SF2">
    <property type="entry name" value="GLYCOSYLTRANSFERASE 2-LIKE DOMAIN-CONTAINING PROTEIN"/>
    <property type="match status" value="1"/>
</dbReference>
<gene>
    <name evidence="4" type="ORF">NCTC13071_02733</name>
</gene>
<dbReference type="InterPro" id="IPR001173">
    <property type="entry name" value="Glyco_trans_2-like"/>
</dbReference>
<dbReference type="Pfam" id="PF00535">
    <property type="entry name" value="Glycos_transf_2"/>
    <property type="match status" value="1"/>
</dbReference>
<sequence length="806" mass="92118">MIGKIDCFLPCSNPNDLKETIEMLRKSKTIRQINLLVDSDFKVAERADDCTTIVVDNLLSTDTMRKVSENAEADYVLLALKSTPLVLGQHALDRLLRVATDTHAALVYSDYHAVVDGKREQHPVIDYQMGSLRDDFDFGSLLFIRADLLHEYAATCGKEGGHQFAFAGLYDLRLFLSRKGKLFHINEYLYTTEESDTRKSGERQFDYVNPRNREVQIEMEKAVTLHLEAVGARIDTHDYEAPNFNREPFNCEASVVIPVYNRERTIADAVKSALQQEADFKYNVIVVNNHSSDHTGDILRELACERLIVIEPERTDLGIGGCWNVAVDDARCGRFTVQLDSDDLYSSPHTLQKIVDAFHEQHAAMIIGAYRMCDFELKTLPPGMIEHREWTEDNGCNNALRINGLGAPRAFFTPLLREIHFPNTSYGEDYALGLAFSRRYRIGRIYDELYLCRRWGGNSDAALSIEKVNANNLYKDRLRTIELKARRQLVSKKASLGDDDDLKRFFNQQLKQWEDARKRYQDLRDVKTKQLGILRVQYNPARMVSTGAKIDAHTLAQRPCFLCASNRPKEQLTERLDDDFCLLVNPFPILPIHFTIPALRHEPQAILSHYGEVHKLLSRYKALMVFYNGPKCGASAPDHQHLQAGESGLVPLQREWKRMQKSLEPIVTLNEDNDVCLLRDFVVPALVIRSTSAESDEKLFHLVYKCLPLRDGETEPMMNIVAWREGRQYISVVIPREKHRPDCYFDEGEKQLLVSPGALDMSGLLIVPREEDFNKLTETQAETILKECGVTEKTMQAVVERIKENN</sequence>
<dbReference type="GeneID" id="85013444"/>
<dbReference type="KEGG" id="poc:NCTC13071_02733"/>
<dbReference type="GO" id="GO:0016740">
    <property type="term" value="F:transferase activity"/>
    <property type="evidence" value="ECO:0007669"/>
    <property type="project" value="UniProtKB-KW"/>
</dbReference>
<dbReference type="Gene3D" id="3.90.550.10">
    <property type="entry name" value="Spore Coat Polysaccharide Biosynthesis Protein SpsA, Chain A"/>
    <property type="match status" value="1"/>
</dbReference>
<dbReference type="EMBL" id="LR134384">
    <property type="protein sequence ID" value="VEH16693.1"/>
    <property type="molecule type" value="Genomic_DNA"/>
</dbReference>
<dbReference type="CDD" id="cd00761">
    <property type="entry name" value="Glyco_tranf_GTA_type"/>
    <property type="match status" value="1"/>
</dbReference>
<evidence type="ECO:0000259" key="1">
    <source>
        <dbReference type="Pfam" id="PF00535"/>
    </source>
</evidence>
<feature type="domain" description="DUF4922" evidence="2">
    <location>
        <begin position="505"/>
        <end position="645"/>
    </location>
</feature>
<accession>A0A448L9M5</accession>
<evidence type="ECO:0000313" key="4">
    <source>
        <dbReference type="EMBL" id="VEH16693.1"/>
    </source>
</evidence>
<dbReference type="InterPro" id="IPR046320">
    <property type="entry name" value="DUF4922"/>
</dbReference>
<dbReference type="Pfam" id="PF26216">
    <property type="entry name" value="GDPGP1_C"/>
    <property type="match status" value="1"/>
</dbReference>
<dbReference type="SUPFAM" id="SSF53448">
    <property type="entry name" value="Nucleotide-diphospho-sugar transferases"/>
    <property type="match status" value="1"/>
</dbReference>
<feature type="domain" description="GDPGP1-like C-terminal" evidence="3">
    <location>
        <begin position="661"/>
        <end position="804"/>
    </location>
</feature>
<dbReference type="InterPro" id="IPR036265">
    <property type="entry name" value="HIT-like_sf"/>
</dbReference>
<protein>
    <submittedName>
        <fullName evidence="4">N-glycosyltransferase</fullName>
    </submittedName>
</protein>
<dbReference type="InterPro" id="IPR029044">
    <property type="entry name" value="Nucleotide-diphossugar_trans"/>
</dbReference>
<feature type="domain" description="Glycosyltransferase 2-like" evidence="1">
    <location>
        <begin position="254"/>
        <end position="384"/>
    </location>
</feature>
<dbReference type="RefSeq" id="WP_025879752.1">
    <property type="nucleotide sequence ID" value="NZ_LR134384.1"/>
</dbReference>
<reference evidence="4 5" key="1">
    <citation type="submission" date="2018-12" db="EMBL/GenBank/DDBJ databases">
        <authorList>
            <consortium name="Pathogen Informatics"/>
        </authorList>
    </citation>
    <scope>NUCLEOTIDE SEQUENCE [LARGE SCALE GENOMIC DNA]</scope>
    <source>
        <strain evidence="4 5">NCTC13071</strain>
    </source>
</reference>
<dbReference type="AlphaFoldDB" id="A0A448L9M5"/>
<dbReference type="SUPFAM" id="SSF54197">
    <property type="entry name" value="HIT-like"/>
    <property type="match status" value="1"/>
</dbReference>
<dbReference type="Gene3D" id="3.30.428.70">
    <property type="match status" value="1"/>
</dbReference>
<name>A0A448L9M5_9BACT</name>
<dbReference type="PANTHER" id="PTHR43685">
    <property type="entry name" value="GLYCOSYLTRANSFERASE"/>
    <property type="match status" value="1"/>
</dbReference>
<dbReference type="InterPro" id="IPR050834">
    <property type="entry name" value="Glycosyltransf_2"/>
</dbReference>
<dbReference type="Proteomes" id="UP000274578">
    <property type="component" value="Chromosome 1"/>
</dbReference>
<dbReference type="InterPro" id="IPR058865">
    <property type="entry name" value="GDPGP1_C"/>
</dbReference>
<evidence type="ECO:0000313" key="5">
    <source>
        <dbReference type="Proteomes" id="UP000274578"/>
    </source>
</evidence>
<evidence type="ECO:0000259" key="3">
    <source>
        <dbReference type="Pfam" id="PF26216"/>
    </source>
</evidence>
<proteinExistence type="predicted"/>
<evidence type="ECO:0000259" key="2">
    <source>
        <dbReference type="Pfam" id="PF16269"/>
    </source>
</evidence>